<gene>
    <name evidence="1" type="ORF">D0T90_10190</name>
</gene>
<evidence type="ECO:0000313" key="2">
    <source>
        <dbReference type="Proteomes" id="UP000325536"/>
    </source>
</evidence>
<dbReference type="Proteomes" id="UP000325536">
    <property type="component" value="Chromosome"/>
</dbReference>
<dbReference type="RefSeq" id="WP_123796322.1">
    <property type="nucleotide sequence ID" value="NZ_CP031699.1"/>
</dbReference>
<dbReference type="KEGG" id="naq:D0T90_10190"/>
<evidence type="ECO:0000313" key="1">
    <source>
        <dbReference type="EMBL" id="QEY24790.1"/>
    </source>
</evidence>
<dbReference type="EMBL" id="CP031699">
    <property type="protein sequence ID" value="QEY24790.1"/>
    <property type="molecule type" value="Genomic_DNA"/>
</dbReference>
<sequence>MAKYQRAADLKGAEGFYIPDSVTYITINEMVACSTLQHMVNQEWNPEKLGLDCAPVAHYNILEPIDDMVFTRHQFNGERVGIPNPFRNGQIQMCHSYAIKEKFSRDEAIRQCRYWEEQRWGYEKAIAHMLRNMTESYGYRQIAASAAEYNQGNDAGKLSGNLKLGDTVNPLVVSLPNSDNVSDFEVSALEVVSRMVLAASEAGVMCGSDQMRMAASPRFVAKLMNEQAAHVQGCCVEKNPAVSGVLLPAYGLNVLRSHFFPTKRLADGRTVEYVIMVDPNLIVAPAVLDYLEWEKLLNDIYLIGNYRFDVSVLSGRGVVVAAVTFDK</sequence>
<name>A0A5P3MTJ8_NEIAN</name>
<protein>
    <recommendedName>
        <fullName evidence="3">Capsid protein</fullName>
    </recommendedName>
</protein>
<dbReference type="AlphaFoldDB" id="A0A5P3MTJ8"/>
<evidence type="ECO:0008006" key="3">
    <source>
        <dbReference type="Google" id="ProtNLM"/>
    </source>
</evidence>
<organism evidence="1 2">
    <name type="scientific">Neisseria animalis</name>
    <dbReference type="NCBI Taxonomy" id="492"/>
    <lineage>
        <taxon>Bacteria</taxon>
        <taxon>Pseudomonadati</taxon>
        <taxon>Pseudomonadota</taxon>
        <taxon>Betaproteobacteria</taxon>
        <taxon>Neisseriales</taxon>
        <taxon>Neisseriaceae</taxon>
        <taxon>Neisseria</taxon>
    </lineage>
</organism>
<accession>A0A5P3MTJ8</accession>
<keyword evidence="2" id="KW-1185">Reference proteome</keyword>
<reference evidence="1 2" key="1">
    <citation type="submission" date="2018-08" db="EMBL/GenBank/DDBJ databases">
        <title>Neisseria animalis ATCC 49930 complete genome.</title>
        <authorList>
            <person name="Veseli I.A."/>
            <person name="Mascarenhas dos Santos A.C."/>
            <person name="Buttler R."/>
            <person name="Pombert J.-F."/>
        </authorList>
    </citation>
    <scope>NUCLEOTIDE SEQUENCE [LARGE SCALE GENOMIC DNA]</scope>
    <source>
        <strain evidence="1 2">ATCC 49930</strain>
    </source>
</reference>
<proteinExistence type="predicted"/>